<evidence type="ECO:0000256" key="1">
    <source>
        <dbReference type="SAM" id="SignalP"/>
    </source>
</evidence>
<dbReference type="EMBL" id="PYLS01000005">
    <property type="protein sequence ID" value="PST83026.1"/>
    <property type="molecule type" value="Genomic_DNA"/>
</dbReference>
<feature type="chain" id="PRO_5015555666" description="SnoaL-like domain-containing protein" evidence="1">
    <location>
        <begin position="20"/>
        <end position="160"/>
    </location>
</feature>
<keyword evidence="3" id="KW-1185">Reference proteome</keyword>
<evidence type="ECO:0000313" key="2">
    <source>
        <dbReference type="EMBL" id="PST83026.1"/>
    </source>
</evidence>
<protein>
    <recommendedName>
        <fullName evidence="4">SnoaL-like domain-containing protein</fullName>
    </recommendedName>
</protein>
<proteinExistence type="predicted"/>
<comment type="caution">
    <text evidence="2">The sequence shown here is derived from an EMBL/GenBank/DDBJ whole genome shotgun (WGS) entry which is preliminary data.</text>
</comment>
<dbReference type="AlphaFoldDB" id="A0A2T3HKS1"/>
<organism evidence="2 3">
    <name type="scientific">Pedobacter yulinensis</name>
    <dbReference type="NCBI Taxonomy" id="2126353"/>
    <lineage>
        <taxon>Bacteria</taxon>
        <taxon>Pseudomonadati</taxon>
        <taxon>Bacteroidota</taxon>
        <taxon>Sphingobacteriia</taxon>
        <taxon>Sphingobacteriales</taxon>
        <taxon>Sphingobacteriaceae</taxon>
        <taxon>Pedobacter</taxon>
    </lineage>
</organism>
<dbReference type="Proteomes" id="UP000240912">
    <property type="component" value="Unassembled WGS sequence"/>
</dbReference>
<dbReference type="RefSeq" id="WP_107215287.1">
    <property type="nucleotide sequence ID" value="NZ_KZ686269.1"/>
</dbReference>
<keyword evidence="1" id="KW-0732">Signal</keyword>
<reference evidence="2 3" key="1">
    <citation type="submission" date="2018-03" db="EMBL/GenBank/DDBJ databases">
        <authorList>
            <person name="Keele B.F."/>
        </authorList>
    </citation>
    <scope>NUCLEOTIDE SEQUENCE [LARGE SCALE GENOMIC DNA]</scope>
    <source>
        <strain evidence="2 3">YL28-9</strain>
    </source>
</reference>
<evidence type="ECO:0008006" key="4">
    <source>
        <dbReference type="Google" id="ProtNLM"/>
    </source>
</evidence>
<name>A0A2T3HKS1_9SPHI</name>
<gene>
    <name evidence="2" type="ORF">C7T94_10400</name>
</gene>
<accession>A0A2T3HKS1</accession>
<dbReference type="OrthoDB" id="2613830at2"/>
<dbReference type="SUPFAM" id="SSF54427">
    <property type="entry name" value="NTF2-like"/>
    <property type="match status" value="1"/>
</dbReference>
<dbReference type="Gene3D" id="3.10.450.50">
    <property type="match status" value="1"/>
</dbReference>
<sequence>MKTLYLAALGFILSIGGYAQSGHTARARQAATTHLNTSAAHLNTVLQKHLSVWNERDQVKRLQKIRQTYTPDSRVVTPAVTATTYGEIDAAVNELQRQHKNYVFSTEGTPVVSGDNITFPVNFGPPGSRPVFRGEATAKLRDGIITFLEVKLPRRLTAAR</sequence>
<evidence type="ECO:0000313" key="3">
    <source>
        <dbReference type="Proteomes" id="UP000240912"/>
    </source>
</evidence>
<dbReference type="InterPro" id="IPR032710">
    <property type="entry name" value="NTF2-like_dom_sf"/>
</dbReference>
<feature type="signal peptide" evidence="1">
    <location>
        <begin position="1"/>
        <end position="19"/>
    </location>
</feature>